<evidence type="ECO:0000313" key="3">
    <source>
        <dbReference type="Proteomes" id="UP000249417"/>
    </source>
</evidence>
<protein>
    <recommendedName>
        <fullName evidence="1">DUF4435 domain-containing protein</fullName>
    </recommendedName>
</protein>
<reference evidence="2 3" key="1">
    <citation type="submission" date="2017-08" db="EMBL/GenBank/DDBJ databases">
        <title>Infants hospitalized years apart are colonized by the same room-sourced microbial strains.</title>
        <authorList>
            <person name="Brooks B."/>
            <person name="Olm M.R."/>
            <person name="Firek B.A."/>
            <person name="Baker R."/>
            <person name="Thomas B.C."/>
            <person name="Morowitz M.J."/>
            <person name="Banfield J.F."/>
        </authorList>
    </citation>
    <scope>NUCLEOTIDE SEQUENCE [LARGE SCALE GENOMIC DNA]</scope>
    <source>
        <strain evidence="2">S2_005_002_R2_29</strain>
    </source>
</reference>
<organism evidence="2 3">
    <name type="scientific">Micavibrio aeruginosavorus</name>
    <dbReference type="NCBI Taxonomy" id="349221"/>
    <lineage>
        <taxon>Bacteria</taxon>
        <taxon>Pseudomonadati</taxon>
        <taxon>Bdellovibrionota</taxon>
        <taxon>Bdellovibrionia</taxon>
        <taxon>Bdellovibrionales</taxon>
        <taxon>Pseudobdellovibrionaceae</taxon>
        <taxon>Micavibrio</taxon>
    </lineage>
</organism>
<sequence>SIGVITLGNKIVFIEGEDTSLDKDVYQKLIKEKYPKMVLVPSGGKSNLLNFSSVIENLLNKSIWGVEFFILSDQDASPVGSLQNQVLKADGKFRCLGRYHLENYFLDADVIKAVFDEMEPEGSWLRDAVQIENKLNELAKGIVSLAVSLRVSNRIRYDAGNVSLMPKDAHNLSKADLVKAIDQRAIDEQARVVGTLTTTTIETLVNTEYDNINNLLNSGGDWKSVIPGKILLKKFCSEAGIEYAKFKRIYLAKAMLSTNNPFAEILNIFDDFSNA</sequence>
<evidence type="ECO:0000313" key="2">
    <source>
        <dbReference type="EMBL" id="PZQ43515.1"/>
    </source>
</evidence>
<dbReference type="EMBL" id="QFQB01000149">
    <property type="protein sequence ID" value="PZQ43515.1"/>
    <property type="molecule type" value="Genomic_DNA"/>
</dbReference>
<feature type="non-terminal residue" evidence="2">
    <location>
        <position position="1"/>
    </location>
</feature>
<dbReference type="Pfam" id="PF14491">
    <property type="entry name" value="DUF4435"/>
    <property type="match status" value="1"/>
</dbReference>
<dbReference type="AlphaFoldDB" id="A0A2W5MXX9"/>
<evidence type="ECO:0000259" key="1">
    <source>
        <dbReference type="Pfam" id="PF14491"/>
    </source>
</evidence>
<comment type="caution">
    <text evidence="2">The sequence shown here is derived from an EMBL/GenBank/DDBJ whole genome shotgun (WGS) entry which is preliminary data.</text>
</comment>
<dbReference type="Proteomes" id="UP000249417">
    <property type="component" value="Unassembled WGS sequence"/>
</dbReference>
<feature type="domain" description="DUF4435" evidence="1">
    <location>
        <begin position="11"/>
        <end position="233"/>
    </location>
</feature>
<name>A0A2W5MXX9_9BACT</name>
<dbReference type="InterPro" id="IPR029492">
    <property type="entry name" value="DUF4435"/>
</dbReference>
<proteinExistence type="predicted"/>
<accession>A0A2W5MXX9</accession>
<gene>
    <name evidence="2" type="ORF">DI551_12020</name>
</gene>